<dbReference type="InterPro" id="IPR037682">
    <property type="entry name" value="TonB_C"/>
</dbReference>
<evidence type="ECO:0000313" key="13">
    <source>
        <dbReference type="EMBL" id="KII80950.1"/>
    </source>
</evidence>
<comment type="similarity">
    <text evidence="2 10">Belongs to the TonB family.</text>
</comment>
<dbReference type="SUPFAM" id="SSF74653">
    <property type="entry name" value="TolA/TonB C-terminal domain"/>
    <property type="match status" value="1"/>
</dbReference>
<dbReference type="InterPro" id="IPR003538">
    <property type="entry name" value="TonB"/>
</dbReference>
<feature type="region of interest" description="Disordered" evidence="11">
    <location>
        <begin position="50"/>
        <end position="83"/>
    </location>
</feature>
<dbReference type="Pfam" id="PF03544">
    <property type="entry name" value="TonB_C"/>
    <property type="match status" value="1"/>
</dbReference>
<dbReference type="InterPro" id="IPR006260">
    <property type="entry name" value="TonB/TolA_C"/>
</dbReference>
<evidence type="ECO:0000256" key="7">
    <source>
        <dbReference type="ARBA" id="ARBA00022927"/>
    </source>
</evidence>
<dbReference type="NCBIfam" id="TIGR01352">
    <property type="entry name" value="tonB_Cterm"/>
    <property type="match status" value="1"/>
</dbReference>
<dbReference type="GO" id="GO:0030288">
    <property type="term" value="C:outer membrane-bounded periplasmic space"/>
    <property type="evidence" value="ECO:0007669"/>
    <property type="project" value="InterPro"/>
</dbReference>
<proteinExistence type="inferred from homology"/>
<evidence type="ECO:0000256" key="1">
    <source>
        <dbReference type="ARBA" id="ARBA00004383"/>
    </source>
</evidence>
<dbReference type="FunFam" id="3.30.1150.10:FF:000006">
    <property type="entry name" value="Protein TonB"/>
    <property type="match status" value="1"/>
</dbReference>
<keyword evidence="6 10" id="KW-0812">Transmembrane</keyword>
<protein>
    <recommendedName>
        <fullName evidence="10">Protein TonB</fullName>
    </recommendedName>
</protein>
<evidence type="ECO:0000256" key="11">
    <source>
        <dbReference type="SAM" id="MobiDB-lite"/>
    </source>
</evidence>
<dbReference type="InterPro" id="IPR051045">
    <property type="entry name" value="TonB-dependent_transducer"/>
</dbReference>
<keyword evidence="7 10" id="KW-0653">Protein transport</keyword>
<evidence type="ECO:0000256" key="5">
    <source>
        <dbReference type="ARBA" id="ARBA00022519"/>
    </source>
</evidence>
<keyword evidence="14" id="KW-1185">Reference proteome</keyword>
<feature type="transmembrane region" description="Helical" evidence="10">
    <location>
        <begin position="6"/>
        <end position="26"/>
    </location>
</feature>
<dbReference type="Proteomes" id="UP000031672">
    <property type="component" value="Unassembled WGS sequence"/>
</dbReference>
<feature type="compositionally biased region" description="Polar residues" evidence="11">
    <location>
        <begin position="74"/>
        <end position="83"/>
    </location>
</feature>
<dbReference type="GO" id="GO:0015031">
    <property type="term" value="P:protein transport"/>
    <property type="evidence" value="ECO:0007669"/>
    <property type="project" value="UniProtKB-UniRule"/>
</dbReference>
<accession>A0A0C2NXV4</accession>
<reference evidence="13 14" key="1">
    <citation type="submission" date="2014-11" db="EMBL/GenBank/DDBJ databases">
        <title>Draft Genome Sequence of Vibrio piscirenalis strains CECT 8603T and CECT 8604, two marine Gammaproteobacterium isolated from cultured gilthead sea bream (Sparus aurata).</title>
        <authorList>
            <person name="Arahal D.R."/>
            <person name="Rodrigo-Torres L."/>
            <person name="Lucena T."/>
            <person name="Pujalte M.J."/>
        </authorList>
    </citation>
    <scope>NUCLEOTIDE SEQUENCE [LARGE SCALE GENOMIC DNA]</scope>
    <source>
        <strain evidence="13 14">DCR 1-4-2</strain>
    </source>
</reference>
<dbReference type="OrthoDB" id="1628901at2"/>
<dbReference type="PROSITE" id="PS52015">
    <property type="entry name" value="TONB_CTD"/>
    <property type="match status" value="1"/>
</dbReference>
<dbReference type="AlphaFoldDB" id="A0A0C2NXV4"/>
<organism evidence="13 14">
    <name type="scientific">Vibrio renipiscarius</name>
    <dbReference type="NCBI Taxonomy" id="1461322"/>
    <lineage>
        <taxon>Bacteria</taxon>
        <taxon>Pseudomonadati</taxon>
        <taxon>Pseudomonadota</taxon>
        <taxon>Gammaproteobacteria</taxon>
        <taxon>Vibrionales</taxon>
        <taxon>Vibrionaceae</taxon>
        <taxon>Vibrio</taxon>
    </lineage>
</organism>
<dbReference type="STRING" id="1461322.OJ16_06605"/>
<dbReference type="GO" id="GO:0005886">
    <property type="term" value="C:plasma membrane"/>
    <property type="evidence" value="ECO:0007669"/>
    <property type="project" value="UniProtKB-SubCell"/>
</dbReference>
<evidence type="ECO:0000259" key="12">
    <source>
        <dbReference type="PROSITE" id="PS52015"/>
    </source>
</evidence>
<evidence type="ECO:0000313" key="14">
    <source>
        <dbReference type="Proteomes" id="UP000031672"/>
    </source>
</evidence>
<keyword evidence="5 10" id="KW-0997">Cell inner membrane</keyword>
<evidence type="ECO:0000256" key="3">
    <source>
        <dbReference type="ARBA" id="ARBA00022448"/>
    </source>
</evidence>
<comment type="function">
    <text evidence="10">Interacts with outer membrane receptor proteins that carry out high-affinity binding and energy dependent uptake into the periplasmic space of specific substrates. It could act to transduce energy from the cytoplasmic membrane to specific energy-requiring processes in the outer membrane, resulting in the release into the periplasm of ligands bound by these outer membrane proteins.</text>
</comment>
<gene>
    <name evidence="13" type="ORF">OJ16_06605</name>
</gene>
<comment type="subcellular location">
    <subcellularLocation>
        <location evidence="1 10">Cell inner membrane</location>
        <topology evidence="1 10">Single-pass membrane protein</topology>
        <orientation evidence="1 10">Periplasmic side</orientation>
    </subcellularLocation>
</comment>
<evidence type="ECO:0000256" key="9">
    <source>
        <dbReference type="ARBA" id="ARBA00023136"/>
    </source>
</evidence>
<keyword evidence="3 10" id="KW-0813">Transport</keyword>
<keyword evidence="8 10" id="KW-1133">Transmembrane helix</keyword>
<dbReference type="PANTHER" id="PTHR33446:SF14">
    <property type="entry name" value="PROTEIN TONB"/>
    <property type="match status" value="1"/>
</dbReference>
<keyword evidence="10" id="KW-0735">Signal-anchor</keyword>
<name>A0A0C2NXV4_9VIBR</name>
<dbReference type="EMBL" id="JTKH01000006">
    <property type="protein sequence ID" value="KII80950.1"/>
    <property type="molecule type" value="Genomic_DNA"/>
</dbReference>
<dbReference type="GO" id="GO:0031992">
    <property type="term" value="F:energy transducer activity"/>
    <property type="evidence" value="ECO:0007669"/>
    <property type="project" value="InterPro"/>
</dbReference>
<sequence length="206" mass="23003">MLRVLFALPIAGAIALALFSFMAWMVDNGHRRAPESSEALSFNMVMVENEQETQRRQRTVPEQPKAPEVPEQAPVSQAQNQTSNVSPMAMQPMLGLSTTIDGLAISAPTFGDFGVNQQAMPLYRVEPRYPSRALKRGAQGYVVLKFTIDPTGRPQDIEVLDAKPKRMFEKEAVRALRKWKYQPKVEDGSALSQVGQTVRLEFKLAK</sequence>
<dbReference type="PRINTS" id="PR01374">
    <property type="entry name" value="TONBPROTEIN"/>
</dbReference>
<evidence type="ECO:0000256" key="4">
    <source>
        <dbReference type="ARBA" id="ARBA00022475"/>
    </source>
</evidence>
<feature type="domain" description="TonB C-terminal" evidence="12">
    <location>
        <begin position="114"/>
        <end position="206"/>
    </location>
</feature>
<dbReference type="GO" id="GO:0055085">
    <property type="term" value="P:transmembrane transport"/>
    <property type="evidence" value="ECO:0007669"/>
    <property type="project" value="InterPro"/>
</dbReference>
<dbReference type="GO" id="GO:0015891">
    <property type="term" value="P:siderophore transport"/>
    <property type="evidence" value="ECO:0007669"/>
    <property type="project" value="InterPro"/>
</dbReference>
<keyword evidence="4 10" id="KW-1003">Cell membrane</keyword>
<evidence type="ECO:0000256" key="8">
    <source>
        <dbReference type="ARBA" id="ARBA00022989"/>
    </source>
</evidence>
<dbReference type="RefSeq" id="WP_040988577.1">
    <property type="nucleotide sequence ID" value="NZ_JBFRUC010000015.1"/>
</dbReference>
<keyword evidence="9 10" id="KW-0472">Membrane</keyword>
<dbReference type="PANTHER" id="PTHR33446">
    <property type="entry name" value="PROTEIN TONB-RELATED"/>
    <property type="match status" value="1"/>
</dbReference>
<evidence type="ECO:0000256" key="2">
    <source>
        <dbReference type="ARBA" id="ARBA00006555"/>
    </source>
</evidence>
<dbReference type="Gene3D" id="3.30.1150.10">
    <property type="match status" value="1"/>
</dbReference>
<evidence type="ECO:0000256" key="6">
    <source>
        <dbReference type="ARBA" id="ARBA00022692"/>
    </source>
</evidence>
<accession>A0A0C2NIR0</accession>
<evidence type="ECO:0000256" key="10">
    <source>
        <dbReference type="RuleBase" id="RU362123"/>
    </source>
</evidence>
<comment type="caution">
    <text evidence="13">The sequence shown here is derived from an EMBL/GenBank/DDBJ whole genome shotgun (WGS) entry which is preliminary data.</text>
</comment>